<dbReference type="InterPro" id="IPR005302">
    <property type="entry name" value="MoCF_Sase_C"/>
</dbReference>
<dbReference type="KEGG" id="kphy:AOZ06_24505"/>
<dbReference type="SUPFAM" id="SSF50800">
    <property type="entry name" value="PK beta-barrel domain-like"/>
    <property type="match status" value="1"/>
</dbReference>
<sequence>MEALRHEVIPVTVEALHVSSVHAYEGRPADGPRPDPAPVAHRSIEVRANLGIVGDRYFNHAAHRNAAVTVFAVESLDALGITASPLLTRRNIVLRGFRIDDLAARPGTAGAVFSLDSGAGAVRFQAHRPANPCAWMDVVLGSGAFRGLRGHGGVRCVPLDDGTLELGPAVLAVVSA</sequence>
<dbReference type="GO" id="GO:0003824">
    <property type="term" value="F:catalytic activity"/>
    <property type="evidence" value="ECO:0007669"/>
    <property type="project" value="InterPro"/>
</dbReference>
<dbReference type="EMBL" id="CP012752">
    <property type="protein sequence ID" value="ALG09643.1"/>
    <property type="molecule type" value="Genomic_DNA"/>
</dbReference>
<accession>A0A0N9I4S6</accession>
<name>A0A0N9I4S6_9PSEU</name>
<dbReference type="Gene3D" id="2.40.33.20">
    <property type="entry name" value="PK beta-barrel domain-like"/>
    <property type="match status" value="1"/>
</dbReference>
<dbReference type="AlphaFoldDB" id="A0A0N9I4S6"/>
<evidence type="ECO:0000313" key="2">
    <source>
        <dbReference type="EMBL" id="ALG09643.1"/>
    </source>
</evidence>
<evidence type="ECO:0000313" key="3">
    <source>
        <dbReference type="Proteomes" id="UP000063699"/>
    </source>
</evidence>
<reference evidence="2 3" key="1">
    <citation type="submission" date="2015-07" db="EMBL/GenBank/DDBJ databases">
        <title>Genome sequencing of Kibdelosporangium phytohabitans.</title>
        <authorList>
            <person name="Qin S."/>
            <person name="Xing K."/>
        </authorList>
    </citation>
    <scope>NUCLEOTIDE SEQUENCE [LARGE SCALE GENOMIC DNA]</scope>
    <source>
        <strain evidence="2 3">KLBMP1111</strain>
    </source>
</reference>
<feature type="domain" description="MOSC" evidence="1">
    <location>
        <begin position="31"/>
        <end position="173"/>
    </location>
</feature>
<evidence type="ECO:0000259" key="1">
    <source>
        <dbReference type="PROSITE" id="PS51340"/>
    </source>
</evidence>
<organism evidence="2 3">
    <name type="scientific">Kibdelosporangium phytohabitans</name>
    <dbReference type="NCBI Taxonomy" id="860235"/>
    <lineage>
        <taxon>Bacteria</taxon>
        <taxon>Bacillati</taxon>
        <taxon>Actinomycetota</taxon>
        <taxon>Actinomycetes</taxon>
        <taxon>Pseudonocardiales</taxon>
        <taxon>Pseudonocardiaceae</taxon>
        <taxon>Kibdelosporangium</taxon>
    </lineage>
</organism>
<dbReference type="GO" id="GO:0030151">
    <property type="term" value="F:molybdenum ion binding"/>
    <property type="evidence" value="ECO:0007669"/>
    <property type="project" value="InterPro"/>
</dbReference>
<dbReference type="STRING" id="860235.AOZ06_24505"/>
<dbReference type="Proteomes" id="UP000063699">
    <property type="component" value="Chromosome"/>
</dbReference>
<dbReference type="PROSITE" id="PS51340">
    <property type="entry name" value="MOSC"/>
    <property type="match status" value="1"/>
</dbReference>
<proteinExistence type="predicted"/>
<protein>
    <submittedName>
        <fullName evidence="2">Molybdenum cofactor biosysynthesis protein</fullName>
    </submittedName>
</protein>
<dbReference type="InterPro" id="IPR011037">
    <property type="entry name" value="Pyrv_Knase-like_insert_dom_sf"/>
</dbReference>
<keyword evidence="3" id="KW-1185">Reference proteome</keyword>
<dbReference type="GO" id="GO:0030170">
    <property type="term" value="F:pyridoxal phosphate binding"/>
    <property type="evidence" value="ECO:0007669"/>
    <property type="project" value="InterPro"/>
</dbReference>
<gene>
    <name evidence="2" type="ORF">AOZ06_24505</name>
</gene>